<accession>A0A3B0PI24</accession>
<proteinExistence type="predicted"/>
<reference evidence="2" key="1">
    <citation type="submission" date="2018-06" db="EMBL/GenBank/DDBJ databases">
        <authorList>
            <consortium name="Pathogen Informatics"/>
        </authorList>
    </citation>
    <scope>NUCLEOTIDE SEQUENCE [LARGE SCALE GENOMIC DNA]</scope>
    <source>
        <strain evidence="2">NCTC10135</strain>
    </source>
</reference>
<dbReference type="EMBL" id="LS991949">
    <property type="protein sequence ID" value="SYV89791.1"/>
    <property type="molecule type" value="Genomic_DNA"/>
</dbReference>
<dbReference type="AlphaFoldDB" id="A0A3B0PI24"/>
<organism evidence="1 2">
    <name type="scientific">Metamycoplasma alkalescens</name>
    <dbReference type="NCBI Taxonomy" id="45363"/>
    <lineage>
        <taxon>Bacteria</taxon>
        <taxon>Bacillati</taxon>
        <taxon>Mycoplasmatota</taxon>
        <taxon>Mycoplasmoidales</taxon>
        <taxon>Metamycoplasmataceae</taxon>
        <taxon>Metamycoplasma</taxon>
    </lineage>
</organism>
<feature type="non-terminal residue" evidence="1">
    <location>
        <position position="36"/>
    </location>
</feature>
<dbReference type="KEGG" id="mala:NCTC10135_00291"/>
<evidence type="ECO:0000313" key="2">
    <source>
        <dbReference type="Proteomes" id="UP000259864"/>
    </source>
</evidence>
<dbReference type="Proteomes" id="UP000259864">
    <property type="component" value="Chromosome 1"/>
</dbReference>
<name>A0A3B0PI24_9BACT</name>
<gene>
    <name evidence="1" type="ORF">NCTC10135_00291</name>
</gene>
<keyword evidence="1" id="KW-0436">Ligase</keyword>
<evidence type="ECO:0000313" key="1">
    <source>
        <dbReference type="EMBL" id="SYV89791.1"/>
    </source>
</evidence>
<dbReference type="GO" id="GO:0004812">
    <property type="term" value="F:aminoacyl-tRNA ligase activity"/>
    <property type="evidence" value="ECO:0007669"/>
    <property type="project" value="UniProtKB-KW"/>
</dbReference>
<protein>
    <submittedName>
        <fullName evidence="1">Isoleucyl-tRNA synthetase</fullName>
    </submittedName>
</protein>
<sequence>MEKKNKDYKNTLLMPQTDFSMKANLVEKEAFFNEKW</sequence>
<keyword evidence="1" id="KW-0030">Aminoacyl-tRNA synthetase</keyword>